<evidence type="ECO:0000313" key="3">
    <source>
        <dbReference type="EMBL" id="EQB16946.1"/>
    </source>
</evidence>
<name>T0HKS8_9SPHN</name>
<dbReference type="Gene3D" id="3.30.2310.20">
    <property type="entry name" value="RelE-like"/>
    <property type="match status" value="1"/>
</dbReference>
<gene>
    <name evidence="3" type="ORF">RLDS_05790</name>
</gene>
<evidence type="ECO:0000313" key="4">
    <source>
        <dbReference type="Proteomes" id="UP000015531"/>
    </source>
</evidence>
<sequence length="100" mass="11342">MRRLVYLASARNDLADILRYIARESASLAVASTFIGKLEDRCEKLATLPGTLGTARPELRPDIRSVPHQGYVIFFRYTGDRLEIVNVLSAQRDVERHFHG</sequence>
<evidence type="ECO:0008006" key="5">
    <source>
        <dbReference type="Google" id="ProtNLM"/>
    </source>
</evidence>
<evidence type="ECO:0000256" key="1">
    <source>
        <dbReference type="ARBA" id="ARBA00006226"/>
    </source>
</evidence>
<dbReference type="PANTHER" id="PTHR33755:SF6">
    <property type="entry name" value="PLASMID STABILIZATION SYSTEM PROTEIN"/>
    <property type="match status" value="1"/>
</dbReference>
<dbReference type="RefSeq" id="WP_021224993.1">
    <property type="nucleotide sequence ID" value="NZ_ATDP01000073.1"/>
</dbReference>
<dbReference type="eggNOG" id="COG3668">
    <property type="taxonomic scope" value="Bacteria"/>
</dbReference>
<dbReference type="OrthoDB" id="8369899at2"/>
<dbReference type="Pfam" id="PF05016">
    <property type="entry name" value="ParE_toxin"/>
    <property type="match status" value="1"/>
</dbReference>
<proteinExistence type="inferred from homology"/>
<accession>T0HKS8</accession>
<comment type="similarity">
    <text evidence="1">Belongs to the RelE toxin family.</text>
</comment>
<dbReference type="InterPro" id="IPR051803">
    <property type="entry name" value="TA_system_RelE-like_toxin"/>
</dbReference>
<protein>
    <recommendedName>
        <fullName evidence="5">Plasmid stabilization protein</fullName>
    </recommendedName>
</protein>
<dbReference type="PANTHER" id="PTHR33755">
    <property type="entry name" value="TOXIN PARE1-RELATED"/>
    <property type="match status" value="1"/>
</dbReference>
<keyword evidence="2" id="KW-1277">Toxin-antitoxin system</keyword>
<organism evidence="3 4">
    <name type="scientific">Sphingobium lactosutens DS20</name>
    <dbReference type="NCBI Taxonomy" id="1331060"/>
    <lineage>
        <taxon>Bacteria</taxon>
        <taxon>Pseudomonadati</taxon>
        <taxon>Pseudomonadota</taxon>
        <taxon>Alphaproteobacteria</taxon>
        <taxon>Sphingomonadales</taxon>
        <taxon>Sphingomonadaceae</taxon>
        <taxon>Sphingobium</taxon>
    </lineage>
</organism>
<dbReference type="AlphaFoldDB" id="T0HKS8"/>
<reference evidence="3 4" key="1">
    <citation type="journal article" date="2013" name="Genome Announc.">
        <title>Draft Genome Sequence of Sphingobium lactosutens Strain DS20T, Isolated from a Hexachlorocyclohexane Dumpsite.</title>
        <authorList>
            <person name="Kumar R."/>
            <person name="Dwivedi V."/>
            <person name="Negi V."/>
            <person name="Khurana J.P."/>
            <person name="Lal R."/>
        </authorList>
    </citation>
    <scope>NUCLEOTIDE SEQUENCE [LARGE SCALE GENOMIC DNA]</scope>
    <source>
        <strain evidence="3 4">DS20</strain>
    </source>
</reference>
<comment type="caution">
    <text evidence="3">The sequence shown here is derived from an EMBL/GenBank/DDBJ whole genome shotgun (WGS) entry which is preliminary data.</text>
</comment>
<dbReference type="Proteomes" id="UP000015531">
    <property type="component" value="Unassembled WGS sequence"/>
</dbReference>
<dbReference type="EMBL" id="ATDP01000073">
    <property type="protein sequence ID" value="EQB16946.1"/>
    <property type="molecule type" value="Genomic_DNA"/>
</dbReference>
<evidence type="ECO:0000256" key="2">
    <source>
        <dbReference type="ARBA" id="ARBA00022649"/>
    </source>
</evidence>
<dbReference type="PATRIC" id="fig|1331060.3.peg.1079"/>
<keyword evidence="4" id="KW-1185">Reference proteome</keyword>
<dbReference type="InterPro" id="IPR035093">
    <property type="entry name" value="RelE/ParE_toxin_dom_sf"/>
</dbReference>
<dbReference type="InterPro" id="IPR007712">
    <property type="entry name" value="RelE/ParE_toxin"/>
</dbReference>